<dbReference type="Proteomes" id="UP000807342">
    <property type="component" value="Unassembled WGS sequence"/>
</dbReference>
<reference evidence="3" key="1">
    <citation type="submission" date="2020-11" db="EMBL/GenBank/DDBJ databases">
        <authorList>
            <consortium name="DOE Joint Genome Institute"/>
            <person name="Ahrendt S."/>
            <person name="Riley R."/>
            <person name="Andreopoulos W."/>
            <person name="Labutti K."/>
            <person name="Pangilinan J."/>
            <person name="Ruiz-Duenas F.J."/>
            <person name="Barrasa J.M."/>
            <person name="Sanchez-Garcia M."/>
            <person name="Camarero S."/>
            <person name="Miyauchi S."/>
            <person name="Serrano A."/>
            <person name="Linde D."/>
            <person name="Babiker R."/>
            <person name="Drula E."/>
            <person name="Ayuso-Fernandez I."/>
            <person name="Pacheco R."/>
            <person name="Padilla G."/>
            <person name="Ferreira P."/>
            <person name="Barriuso J."/>
            <person name="Kellner H."/>
            <person name="Castanera R."/>
            <person name="Alfaro M."/>
            <person name="Ramirez L."/>
            <person name="Pisabarro A.G."/>
            <person name="Kuo A."/>
            <person name="Tritt A."/>
            <person name="Lipzen A."/>
            <person name="He G."/>
            <person name="Yan M."/>
            <person name="Ng V."/>
            <person name="Cullen D."/>
            <person name="Martin F."/>
            <person name="Rosso M.-N."/>
            <person name="Henrissat B."/>
            <person name="Hibbett D."/>
            <person name="Martinez A.T."/>
            <person name="Grigoriev I.V."/>
        </authorList>
    </citation>
    <scope>NUCLEOTIDE SEQUENCE</scope>
    <source>
        <strain evidence="3">MF-IS2</strain>
    </source>
</reference>
<protein>
    <submittedName>
        <fullName evidence="3">TPR-like protein</fullName>
    </submittedName>
</protein>
<dbReference type="PANTHER" id="PTHR23082">
    <property type="entry name" value="TRANSCRIPTION INITIATION FACTOR IIIC TFIIIC , POLYPEPTIDE 3-RELATED"/>
    <property type="match status" value="1"/>
</dbReference>
<name>A0A9P5XJ84_9AGAR</name>
<dbReference type="Gene3D" id="1.25.40.10">
    <property type="entry name" value="Tetratricopeptide repeat domain"/>
    <property type="match status" value="3"/>
</dbReference>
<dbReference type="OrthoDB" id="9991317at2759"/>
<dbReference type="InterPro" id="IPR011990">
    <property type="entry name" value="TPR-like_helical_dom_sf"/>
</dbReference>
<feature type="non-terminal residue" evidence="3">
    <location>
        <position position="1"/>
    </location>
</feature>
<evidence type="ECO:0000256" key="2">
    <source>
        <dbReference type="SAM" id="MobiDB-lite"/>
    </source>
</evidence>
<dbReference type="InterPro" id="IPR039340">
    <property type="entry name" value="Tfc4/TFIIIC-102/Sfc4"/>
</dbReference>
<gene>
    <name evidence="3" type="ORF">P691DRAFT_773679</name>
</gene>
<dbReference type="SUPFAM" id="SSF48452">
    <property type="entry name" value="TPR-like"/>
    <property type="match status" value="3"/>
</dbReference>
<organism evidence="3 4">
    <name type="scientific">Macrolepiota fuliginosa MF-IS2</name>
    <dbReference type="NCBI Taxonomy" id="1400762"/>
    <lineage>
        <taxon>Eukaryota</taxon>
        <taxon>Fungi</taxon>
        <taxon>Dikarya</taxon>
        <taxon>Basidiomycota</taxon>
        <taxon>Agaricomycotina</taxon>
        <taxon>Agaricomycetes</taxon>
        <taxon>Agaricomycetidae</taxon>
        <taxon>Agaricales</taxon>
        <taxon>Agaricineae</taxon>
        <taxon>Agaricaceae</taxon>
        <taxon>Macrolepiota</taxon>
    </lineage>
</organism>
<dbReference type="InterPro" id="IPR019734">
    <property type="entry name" value="TPR_rpt"/>
</dbReference>
<dbReference type="GO" id="GO:0006383">
    <property type="term" value="P:transcription by RNA polymerase III"/>
    <property type="evidence" value="ECO:0007669"/>
    <property type="project" value="InterPro"/>
</dbReference>
<evidence type="ECO:0000313" key="3">
    <source>
        <dbReference type="EMBL" id="KAF9450761.1"/>
    </source>
</evidence>
<keyword evidence="1" id="KW-0802">TPR repeat</keyword>
<dbReference type="AlphaFoldDB" id="A0A9P5XJ84"/>
<feature type="region of interest" description="Disordered" evidence="2">
    <location>
        <begin position="1"/>
        <end position="68"/>
    </location>
</feature>
<comment type="caution">
    <text evidence="3">The sequence shown here is derived from an EMBL/GenBank/DDBJ whole genome shotgun (WGS) entry which is preliminary data.</text>
</comment>
<dbReference type="EMBL" id="MU151098">
    <property type="protein sequence ID" value="KAF9450761.1"/>
    <property type="molecule type" value="Genomic_DNA"/>
</dbReference>
<dbReference type="SMART" id="SM00028">
    <property type="entry name" value="TPR"/>
    <property type="match status" value="7"/>
</dbReference>
<dbReference type="GO" id="GO:0000127">
    <property type="term" value="C:transcription factor TFIIIC complex"/>
    <property type="evidence" value="ECO:0007669"/>
    <property type="project" value="TreeGrafter"/>
</dbReference>
<feature type="repeat" description="TPR" evidence="1">
    <location>
        <begin position="959"/>
        <end position="992"/>
    </location>
</feature>
<proteinExistence type="predicted"/>
<evidence type="ECO:0000313" key="4">
    <source>
        <dbReference type="Proteomes" id="UP000807342"/>
    </source>
</evidence>
<dbReference type="PANTHER" id="PTHR23082:SF0">
    <property type="entry name" value="GENERAL TRANSCRIPTION FACTOR 3C POLYPEPTIDE 3"/>
    <property type="match status" value="1"/>
</dbReference>
<feature type="repeat" description="TPR" evidence="1">
    <location>
        <begin position="199"/>
        <end position="232"/>
    </location>
</feature>
<sequence length="1028" mass="116897">MSLSISRRSLDEVVLSDEERRLGPDSEDSDNAPVLSEDAESDEGEESEEEEDLPTLEEANAEREIEGDFDRLIQNIRENEGGGGSSMLSRDWDINIAEREAEFRDDLRAASGIGKRRRKKGRSAGPVLSQQVQAMIGEGNQAFVDNNTPEAIRIMQEVIRIEPRATAAWSVLANCYEDVNQKDKALQIRIMAAHLRHDAEEWDALARQSRDLGYSQQALYCYRKVYSLDPTNVDALWDRASLAKNIGEYKTARNAFLAILKRFPHDLSVLRELHTTLIELSDLTGCVELFQQAFDHYQKTYQSGFAVDPVTKVTLEGGGFGNLELLLLADLYNTLGEHESAIEAIRKGTRWLQGRVEQKYWDLCEDDREYDLPEWPMRASNGGEDATEVTSGRFPLDINARHRLAVSRIKLGEIEEGKLHAGVILSQNVKDFAVLFAEIADAYFEKQLWVEAKPIYELLGGDPETSSLYILLQTAACRRMMEELKEAAEVYEHIKSIDPANNDAKMKLAEIYEIMNEPRKALELVYEVIDSRKRRGRGDAANQMEDQSNIGSTSLFEERAQPKVKIQPRAPRLTHAQLRELESQKEKEVTRGYKRLQELWPDMLNGEPEAGREWLAEAERLVETFRETRNLFLTSRTHPFRGMFPRKRTKHQVEIEADEDRMASRLQLDLEREDLAKKASRRGEKPGAVEVFRGVSFDDWLRVFMQYSFLLTKQGQSDLAYEILNHILLSNAYQTRARQDVIRLSLITVAIATRDYRTAVEHARKLITAHQFNNEPLRLLIASLSSGLLPTDAFITSTLQKHLFREMKLSDTVVKHPEVLKWNSLNKRYAATGLKATEPEEDDENDDIEAVATPNVGTASESSEKSNLPPIPTKFNPVIITIYGQICIAAKSYQSAIFYLLHAYDYCPDDPMVCLCLAIASVGRAMQRQSDNRHHLITQAMAFLTKYRSLRGTTPLGLGEVEFNFGRTFHQLGLFSHAVKQYQKVVEMAEKGQDDTFVREAAYNLSLIYILTGATPLADALYRRWLSI</sequence>
<keyword evidence="4" id="KW-1185">Reference proteome</keyword>
<accession>A0A9P5XJ84</accession>
<feature type="compositionally biased region" description="Acidic residues" evidence="2">
    <location>
        <begin position="37"/>
        <end position="55"/>
    </location>
</feature>
<evidence type="ECO:0000256" key="1">
    <source>
        <dbReference type="PROSITE-ProRule" id="PRU00339"/>
    </source>
</evidence>
<dbReference type="PROSITE" id="PS50005">
    <property type="entry name" value="TPR"/>
    <property type="match status" value="2"/>
</dbReference>
<dbReference type="Pfam" id="PF13181">
    <property type="entry name" value="TPR_8"/>
    <property type="match status" value="1"/>
</dbReference>